<evidence type="ECO:0000259" key="2">
    <source>
        <dbReference type="Pfam" id="PF03886"/>
    </source>
</evidence>
<accession>A0A849L3Q6</accession>
<comment type="caution">
    <text evidence="3">The sequence shown here is derived from an EMBL/GenBank/DDBJ whole genome shotgun (WGS) entry which is preliminary data.</text>
</comment>
<dbReference type="RefSeq" id="WP_171325091.1">
    <property type="nucleotide sequence ID" value="NZ_JABFBC010000001.1"/>
</dbReference>
<proteinExistence type="predicted"/>
<dbReference type="Gene3D" id="3.40.50.10610">
    <property type="entry name" value="ABC-type transport auxiliary lipoprotein component"/>
    <property type="match status" value="1"/>
</dbReference>
<dbReference type="AlphaFoldDB" id="A0A849L3Q6"/>
<evidence type="ECO:0000313" key="4">
    <source>
        <dbReference type="Proteomes" id="UP000572377"/>
    </source>
</evidence>
<dbReference type="InterPro" id="IPR005586">
    <property type="entry name" value="ABC_trans_aux"/>
</dbReference>
<dbReference type="EMBL" id="JABFBC010000001">
    <property type="protein sequence ID" value="NNU80883.1"/>
    <property type="molecule type" value="Genomic_DNA"/>
</dbReference>
<evidence type="ECO:0000256" key="1">
    <source>
        <dbReference type="SAM" id="SignalP"/>
    </source>
</evidence>
<sequence length="207" mass="21397">MPLPLPLRAATIGTAMLALGGCTALDSFTASTRPLDTYELTPATTDAPGRGLGPNVYVEEPAGSGAIATDRIAVKPDALQVRYLPDGRWADPATEHVQLLLVRSLAATGRFGVVTGQTGGPIPDWVLVSDLQDFHARLGPEGEGASATVTLRLSAIRDADRQAVASRVFTRTATAASTATNDLVASFDAALGAVLSDAAAWAVTTMR</sequence>
<gene>
    <name evidence="3" type="ORF">HMH01_10575</name>
</gene>
<protein>
    <submittedName>
        <fullName evidence="3">ABC transporter</fullName>
    </submittedName>
</protein>
<feature type="chain" id="PRO_5032591252" evidence="1">
    <location>
        <begin position="25"/>
        <end position="207"/>
    </location>
</feature>
<dbReference type="SUPFAM" id="SSF159594">
    <property type="entry name" value="XCC0632-like"/>
    <property type="match status" value="1"/>
</dbReference>
<organism evidence="3 4">
    <name type="scientific">Halovulum dunhuangense</name>
    <dbReference type="NCBI Taxonomy" id="1505036"/>
    <lineage>
        <taxon>Bacteria</taxon>
        <taxon>Pseudomonadati</taxon>
        <taxon>Pseudomonadota</taxon>
        <taxon>Alphaproteobacteria</taxon>
        <taxon>Rhodobacterales</taxon>
        <taxon>Paracoccaceae</taxon>
        <taxon>Halovulum</taxon>
    </lineage>
</organism>
<feature type="signal peptide" evidence="1">
    <location>
        <begin position="1"/>
        <end position="24"/>
    </location>
</feature>
<evidence type="ECO:0000313" key="3">
    <source>
        <dbReference type="EMBL" id="NNU80883.1"/>
    </source>
</evidence>
<keyword evidence="1" id="KW-0732">Signal</keyword>
<dbReference type="Proteomes" id="UP000572377">
    <property type="component" value="Unassembled WGS sequence"/>
</dbReference>
<name>A0A849L3Q6_9RHOB</name>
<reference evidence="3 4" key="1">
    <citation type="submission" date="2020-05" db="EMBL/GenBank/DDBJ databases">
        <title>Gimesia benthica sp. nov., a novel planctomycete isolated from a deep-sea water sample of the Northwest Indian Ocean.</title>
        <authorList>
            <person name="Wang J."/>
            <person name="Ruan C."/>
            <person name="Song L."/>
            <person name="Zhu Y."/>
            <person name="Li A."/>
            <person name="Zheng X."/>
            <person name="Wang L."/>
            <person name="Lu Z."/>
            <person name="Huang Y."/>
            <person name="Du W."/>
            <person name="Zhou Y."/>
            <person name="Huang L."/>
            <person name="Dai X."/>
        </authorList>
    </citation>
    <scope>NUCLEOTIDE SEQUENCE [LARGE SCALE GENOMIC DNA]</scope>
    <source>
        <strain evidence="3 4">YYQ-30</strain>
    </source>
</reference>
<dbReference type="Pfam" id="PF03886">
    <property type="entry name" value="ABC_trans_aux"/>
    <property type="match status" value="1"/>
</dbReference>
<feature type="domain" description="ABC-type transport auxiliary lipoprotein component" evidence="2">
    <location>
        <begin position="38"/>
        <end position="197"/>
    </location>
</feature>
<keyword evidence="4" id="KW-1185">Reference proteome</keyword>